<dbReference type="SMART" id="SM00665">
    <property type="entry name" value="B561"/>
    <property type="match status" value="1"/>
</dbReference>
<dbReference type="SMART" id="SM00664">
    <property type="entry name" value="DoH"/>
    <property type="match status" value="1"/>
</dbReference>
<evidence type="ECO:0000259" key="11">
    <source>
        <dbReference type="PROSITE" id="PS50939"/>
    </source>
</evidence>
<keyword evidence="2" id="KW-0813">Transport</keyword>
<organism evidence="12 13">
    <name type="scientific">Planoprotostelium fungivorum</name>
    <dbReference type="NCBI Taxonomy" id="1890364"/>
    <lineage>
        <taxon>Eukaryota</taxon>
        <taxon>Amoebozoa</taxon>
        <taxon>Evosea</taxon>
        <taxon>Variosea</taxon>
        <taxon>Cavosteliida</taxon>
        <taxon>Cavosteliaceae</taxon>
        <taxon>Planoprotostelium</taxon>
    </lineage>
</organism>
<feature type="transmembrane region" description="Helical" evidence="8">
    <location>
        <begin position="263"/>
        <end position="284"/>
    </location>
</feature>
<accession>A0A2P6MTU4</accession>
<comment type="caution">
    <text evidence="12">The sequence shown here is derived from an EMBL/GenBank/DDBJ whole genome shotgun (WGS) entry which is preliminary data.</text>
</comment>
<dbReference type="Gene3D" id="1.20.120.1770">
    <property type="match status" value="1"/>
</dbReference>
<keyword evidence="6 8" id="KW-1133">Transmembrane helix</keyword>
<evidence type="ECO:0000256" key="4">
    <source>
        <dbReference type="ARBA" id="ARBA00022729"/>
    </source>
</evidence>
<evidence type="ECO:0000256" key="8">
    <source>
        <dbReference type="SAM" id="Phobius"/>
    </source>
</evidence>
<evidence type="ECO:0000256" key="3">
    <source>
        <dbReference type="ARBA" id="ARBA00022692"/>
    </source>
</evidence>
<comment type="subcellular location">
    <subcellularLocation>
        <location evidence="1">Membrane</location>
    </subcellularLocation>
</comment>
<protein>
    <recommendedName>
        <fullName evidence="14">Cytochrome b561 domain-containing protein</fullName>
    </recommendedName>
</protein>
<dbReference type="STRING" id="1890364.A0A2P6MTU4"/>
<reference evidence="12 13" key="1">
    <citation type="journal article" date="2018" name="Genome Biol. Evol.">
        <title>Multiple Roots of Fruiting Body Formation in Amoebozoa.</title>
        <authorList>
            <person name="Hillmann F."/>
            <person name="Forbes G."/>
            <person name="Novohradska S."/>
            <person name="Ferling I."/>
            <person name="Riege K."/>
            <person name="Groth M."/>
            <person name="Westermann M."/>
            <person name="Marz M."/>
            <person name="Spaller T."/>
            <person name="Winckler T."/>
            <person name="Schaap P."/>
            <person name="Glockner G."/>
        </authorList>
    </citation>
    <scope>NUCLEOTIDE SEQUENCE [LARGE SCALE GENOMIC DNA]</scope>
    <source>
        <strain evidence="12 13">Jena</strain>
    </source>
</reference>
<feature type="domain" description="Cytochrome b561" evidence="11">
    <location>
        <begin position="167"/>
        <end position="363"/>
    </location>
</feature>
<dbReference type="Pfam" id="PF03351">
    <property type="entry name" value="DOMON"/>
    <property type="match status" value="1"/>
</dbReference>
<evidence type="ECO:0000256" key="7">
    <source>
        <dbReference type="ARBA" id="ARBA00023136"/>
    </source>
</evidence>
<dbReference type="InParanoid" id="A0A2P6MTU4"/>
<keyword evidence="13" id="KW-1185">Reference proteome</keyword>
<evidence type="ECO:0000313" key="13">
    <source>
        <dbReference type="Proteomes" id="UP000241769"/>
    </source>
</evidence>
<feature type="transmembrane region" description="Helical" evidence="8">
    <location>
        <begin position="236"/>
        <end position="257"/>
    </location>
</feature>
<keyword evidence="7 8" id="KW-0472">Membrane</keyword>
<dbReference type="CDD" id="cd09631">
    <property type="entry name" value="DOMON_DOH"/>
    <property type="match status" value="1"/>
</dbReference>
<dbReference type="EMBL" id="MDYQ01000419">
    <property type="protein sequence ID" value="PRP75107.1"/>
    <property type="molecule type" value="Genomic_DNA"/>
</dbReference>
<dbReference type="OrthoDB" id="19261at2759"/>
<dbReference type="CDD" id="cd08760">
    <property type="entry name" value="Cyt_b561_FRRS1_like"/>
    <property type="match status" value="1"/>
</dbReference>
<dbReference type="PANTHER" id="PTHR23130">
    <property type="entry name" value="CYTOCHROME B561 AND DOMON DOMAIN-CONTAINING PROTEIN"/>
    <property type="match status" value="1"/>
</dbReference>
<dbReference type="AlphaFoldDB" id="A0A2P6MTU4"/>
<name>A0A2P6MTU4_9EUKA</name>
<dbReference type="InterPro" id="IPR005018">
    <property type="entry name" value="DOMON_domain"/>
</dbReference>
<dbReference type="InterPro" id="IPR045266">
    <property type="entry name" value="DOH_DOMON"/>
</dbReference>
<evidence type="ECO:0000256" key="6">
    <source>
        <dbReference type="ARBA" id="ARBA00022989"/>
    </source>
</evidence>
<dbReference type="Proteomes" id="UP000241769">
    <property type="component" value="Unassembled WGS sequence"/>
</dbReference>
<dbReference type="InterPro" id="IPR006593">
    <property type="entry name" value="Cyt_b561/ferric_Rdtase_TM"/>
</dbReference>
<dbReference type="FunCoup" id="A0A2P6MTU4">
    <property type="interactions" value="11"/>
</dbReference>
<keyword evidence="5" id="KW-0249">Electron transport</keyword>
<feature type="domain" description="DOMON" evidence="10">
    <location>
        <begin position="35"/>
        <end position="159"/>
    </location>
</feature>
<dbReference type="GO" id="GO:0016020">
    <property type="term" value="C:membrane"/>
    <property type="evidence" value="ECO:0007669"/>
    <property type="project" value="UniProtKB-SubCell"/>
</dbReference>
<keyword evidence="4 9" id="KW-0732">Signal</keyword>
<evidence type="ECO:0000256" key="2">
    <source>
        <dbReference type="ARBA" id="ARBA00022448"/>
    </source>
</evidence>
<evidence type="ECO:0000256" key="1">
    <source>
        <dbReference type="ARBA" id="ARBA00004370"/>
    </source>
</evidence>
<dbReference type="PROSITE" id="PS50939">
    <property type="entry name" value="CYTOCHROME_B561"/>
    <property type="match status" value="1"/>
</dbReference>
<feature type="transmembrane region" description="Helical" evidence="8">
    <location>
        <begin position="202"/>
        <end position="224"/>
    </location>
</feature>
<feature type="transmembrane region" description="Helical" evidence="8">
    <location>
        <begin position="305"/>
        <end position="323"/>
    </location>
</feature>
<evidence type="ECO:0008006" key="14">
    <source>
        <dbReference type="Google" id="ProtNLM"/>
    </source>
</evidence>
<evidence type="ECO:0000256" key="5">
    <source>
        <dbReference type="ARBA" id="ARBA00022982"/>
    </source>
</evidence>
<dbReference type="PANTHER" id="PTHR23130:SF171">
    <property type="entry name" value="OS01G0895300 PROTEIN"/>
    <property type="match status" value="1"/>
</dbReference>
<feature type="chain" id="PRO_5015173506" description="Cytochrome b561 domain-containing protein" evidence="9">
    <location>
        <begin position="22"/>
        <end position="376"/>
    </location>
</feature>
<feature type="transmembrane region" description="Helical" evidence="8">
    <location>
        <begin position="335"/>
        <end position="354"/>
    </location>
</feature>
<dbReference type="PROSITE" id="PS50836">
    <property type="entry name" value="DOMON"/>
    <property type="match status" value="1"/>
</dbReference>
<gene>
    <name evidence="12" type="ORF">PROFUN_03943</name>
</gene>
<sequence length="376" mass="42981">MHRSSILFFFVALFCQWTTNAFSLPDYINASQYERSIRLSERVTFYYGNISADGFLMGATAKTEGWLGIGLSEEGEMENSDVWIFEKNDGGNFTVRNYYIEQMSLSGVKLKEEENIREFSTGWDASNGTRHLQVYRRNLTSENDLPITSGCLYIIWALHHRSSILKKHNEKGILLVDLLGNNTCHKGHEMIPQTHVHSKTVMSIHGVIMFLCWGIILPLGTLLAKHMKRYVWWFEVHRITQTIAVLAALISVISLYAKIGPHFNLHTMMGLLIMLMGLSQPIIGQIADRLYVPTRSRPPFWPDKIHWIVGYTSIFFAFINIYLGLSLFGVDHKVIVLYLTFAMFTGISIAVMWWKKTVSEERQGEQATGLTNLAET</sequence>
<proteinExistence type="predicted"/>
<evidence type="ECO:0000256" key="9">
    <source>
        <dbReference type="SAM" id="SignalP"/>
    </source>
</evidence>
<feature type="signal peptide" evidence="9">
    <location>
        <begin position="1"/>
        <end position="21"/>
    </location>
</feature>
<keyword evidence="3 8" id="KW-0812">Transmembrane</keyword>
<evidence type="ECO:0000313" key="12">
    <source>
        <dbReference type="EMBL" id="PRP75107.1"/>
    </source>
</evidence>
<evidence type="ECO:0000259" key="10">
    <source>
        <dbReference type="PROSITE" id="PS50836"/>
    </source>
</evidence>